<dbReference type="EMBL" id="LT615367">
    <property type="protein sequence ID" value="SLM65003.1"/>
    <property type="molecule type" value="Genomic_DNA"/>
</dbReference>
<proteinExistence type="predicted"/>
<protein>
    <submittedName>
        <fullName evidence="1">Uncharacterized protein</fullName>
    </submittedName>
</protein>
<name>A0A375AG17_9GAMM</name>
<evidence type="ECO:0000313" key="1">
    <source>
        <dbReference type="EMBL" id="SLM65003.1"/>
    </source>
</evidence>
<organism evidence="1 2">
    <name type="scientific">Dickeya aquatica</name>
    <dbReference type="NCBI Taxonomy" id="1401087"/>
    <lineage>
        <taxon>Bacteria</taxon>
        <taxon>Pseudomonadati</taxon>
        <taxon>Pseudomonadota</taxon>
        <taxon>Gammaproteobacteria</taxon>
        <taxon>Enterobacterales</taxon>
        <taxon>Pectobacteriaceae</taxon>
        <taxon>Dickeya</taxon>
    </lineage>
</organism>
<sequence length="48" mass="5891">MQGRYLHLRRKIMTPRQRGVFFAFNSGRAAYDLPDDRQIIAMYRNRRF</sequence>
<reference evidence="1 2" key="1">
    <citation type="submission" date="2016-09" db="EMBL/GenBank/DDBJ databases">
        <authorList>
            <person name="Reverchon S."/>
            <person name="Nasser W."/>
            <person name="Leonard S."/>
            <person name="Brochier C."/>
            <person name="Duprey A."/>
        </authorList>
    </citation>
    <scope>NUCLEOTIDE SEQUENCE [LARGE SCALE GENOMIC DNA]</scope>
    <source>
        <strain evidence="1 2">174/2</strain>
    </source>
</reference>
<evidence type="ECO:0000313" key="2">
    <source>
        <dbReference type="Proteomes" id="UP000294820"/>
    </source>
</evidence>
<dbReference type="AlphaFoldDB" id="A0A375AG17"/>
<gene>
    <name evidence="1" type="ORF">DAQ1742_04246</name>
</gene>
<dbReference type="Proteomes" id="UP000294820">
    <property type="component" value="Chromosome 1"/>
</dbReference>
<keyword evidence="2" id="KW-1185">Reference proteome</keyword>
<dbReference type="KEGG" id="daq:DAQ1742_04246"/>
<accession>A0A375AG17</accession>